<dbReference type="InterPro" id="IPR011333">
    <property type="entry name" value="SKP1/BTB/POZ_sf"/>
</dbReference>
<dbReference type="EMBL" id="JAPEIS010000001">
    <property type="protein sequence ID" value="KAJ8071765.1"/>
    <property type="molecule type" value="Genomic_DNA"/>
</dbReference>
<evidence type="ECO:0000313" key="1">
    <source>
        <dbReference type="EMBL" id="KAJ8071765.1"/>
    </source>
</evidence>
<accession>A0A9X0AZE7</accession>
<dbReference type="AlphaFoldDB" id="A0A9X0AZE7"/>
<gene>
    <name evidence="1" type="ORF">OCU04_002081</name>
</gene>
<comment type="caution">
    <text evidence="1">The sequence shown here is derived from an EMBL/GenBank/DDBJ whole genome shotgun (WGS) entry which is preliminary data.</text>
</comment>
<keyword evidence="2" id="KW-1185">Reference proteome</keyword>
<sequence length="383" mass="44106">MANKVIIQQDGDLTLVLPPVSDTSTIPYLCQVEKGKMNHIVVSSKEMMEASPVFNAMLDGRFQEGETLKRTGRVEVPLDDDNPAAMNMLLNLIHSDCLKDYSSIPLTIDLPTFTELTIVFDKYQIRLNGAFQFIAREWRSRLLHTDTLSDGDNFLNENAFIVFQWICIAWVFKMDDVFSKYTKFLVKYGTPDSIQKTLEEFEEMNVFLPIPDSVYIKIEEARQQEIGLCFDNVIKMMIQHDGEAPKRCHCVEEDKEYCVAKGRSSLFRSAQRNGLWPLPKAPYQERDVHTIRKKCEELQILTCQHPVDRIVTVLRGHEPLGIRLLNVEDPFLEEAELSKDLIPNPGDVLEDLFSPSYISSVGNRSREWVDCLSYEVVRRQVFK</sequence>
<protein>
    <recommendedName>
        <fullName evidence="3">BTB domain-containing protein</fullName>
    </recommendedName>
</protein>
<dbReference type="Proteomes" id="UP001152300">
    <property type="component" value="Unassembled WGS sequence"/>
</dbReference>
<evidence type="ECO:0008006" key="3">
    <source>
        <dbReference type="Google" id="ProtNLM"/>
    </source>
</evidence>
<organism evidence="1 2">
    <name type="scientific">Sclerotinia nivalis</name>
    <dbReference type="NCBI Taxonomy" id="352851"/>
    <lineage>
        <taxon>Eukaryota</taxon>
        <taxon>Fungi</taxon>
        <taxon>Dikarya</taxon>
        <taxon>Ascomycota</taxon>
        <taxon>Pezizomycotina</taxon>
        <taxon>Leotiomycetes</taxon>
        <taxon>Helotiales</taxon>
        <taxon>Sclerotiniaceae</taxon>
        <taxon>Sclerotinia</taxon>
    </lineage>
</organism>
<reference evidence="1" key="1">
    <citation type="submission" date="2022-11" db="EMBL/GenBank/DDBJ databases">
        <title>Genome Resource of Sclerotinia nivalis Strain SnTB1, a Plant Pathogen Isolated from American Ginseng.</title>
        <authorList>
            <person name="Fan S."/>
        </authorList>
    </citation>
    <scope>NUCLEOTIDE SEQUENCE</scope>
    <source>
        <strain evidence="1">SnTB1</strain>
    </source>
</reference>
<proteinExistence type="predicted"/>
<dbReference type="OrthoDB" id="5275938at2759"/>
<dbReference type="Gene3D" id="3.30.710.10">
    <property type="entry name" value="Potassium Channel Kv1.1, Chain A"/>
    <property type="match status" value="1"/>
</dbReference>
<name>A0A9X0AZE7_9HELO</name>
<evidence type="ECO:0000313" key="2">
    <source>
        <dbReference type="Proteomes" id="UP001152300"/>
    </source>
</evidence>